<protein>
    <recommendedName>
        <fullName evidence="2">SCA7 domain-containing protein</fullName>
    </recommendedName>
</protein>
<dbReference type="InterPro" id="IPR013243">
    <property type="entry name" value="SCA7_dom"/>
</dbReference>
<feature type="domain" description="SCA7" evidence="2">
    <location>
        <begin position="48"/>
        <end position="114"/>
    </location>
</feature>
<dbReference type="PANTHER" id="PTHR47805">
    <property type="entry name" value="SAGA-ASSOCIATED FACTOR 73"/>
    <property type="match status" value="1"/>
</dbReference>
<evidence type="ECO:0000256" key="1">
    <source>
        <dbReference type="SAM" id="MobiDB-lite"/>
    </source>
</evidence>
<organism evidence="3 4">
    <name type="scientific">Colletotrichum paranaense</name>
    <dbReference type="NCBI Taxonomy" id="1914294"/>
    <lineage>
        <taxon>Eukaryota</taxon>
        <taxon>Fungi</taxon>
        <taxon>Dikarya</taxon>
        <taxon>Ascomycota</taxon>
        <taxon>Pezizomycotina</taxon>
        <taxon>Sordariomycetes</taxon>
        <taxon>Hypocreomycetidae</taxon>
        <taxon>Glomerellales</taxon>
        <taxon>Glomerellaceae</taxon>
        <taxon>Colletotrichum</taxon>
        <taxon>Colletotrichum acutatum species complex</taxon>
    </lineage>
</organism>
<evidence type="ECO:0000259" key="2">
    <source>
        <dbReference type="PROSITE" id="PS51505"/>
    </source>
</evidence>
<feature type="region of interest" description="Disordered" evidence="1">
    <location>
        <begin position="1"/>
        <end position="53"/>
    </location>
</feature>
<dbReference type="PROSITE" id="PS51505">
    <property type="entry name" value="SCA7"/>
    <property type="match status" value="1"/>
</dbReference>
<dbReference type="Proteomes" id="UP001241169">
    <property type="component" value="Unassembled WGS sequence"/>
</dbReference>
<comment type="caution">
    <text evidence="3">The sequence shown here is derived from an EMBL/GenBank/DDBJ whole genome shotgun (WGS) entry which is preliminary data.</text>
</comment>
<evidence type="ECO:0000313" key="3">
    <source>
        <dbReference type="EMBL" id="KAK1547191.1"/>
    </source>
</evidence>
<dbReference type="EMBL" id="MOPA01000001">
    <property type="protein sequence ID" value="KAK1547191.1"/>
    <property type="molecule type" value="Genomic_DNA"/>
</dbReference>
<dbReference type="GeneID" id="85369346"/>
<dbReference type="PANTHER" id="PTHR47805:SF1">
    <property type="entry name" value="SAGA-ASSOCIATED FACTOR 73"/>
    <property type="match status" value="1"/>
</dbReference>
<evidence type="ECO:0000313" key="4">
    <source>
        <dbReference type="Proteomes" id="UP001241169"/>
    </source>
</evidence>
<proteinExistence type="predicted"/>
<reference evidence="3 4" key="1">
    <citation type="submission" date="2016-10" db="EMBL/GenBank/DDBJ databases">
        <title>The genome sequence of Colletotrichum fioriniae PJ7.</title>
        <authorList>
            <person name="Baroncelli R."/>
        </authorList>
    </citation>
    <scope>NUCLEOTIDE SEQUENCE [LARGE SCALE GENOMIC DNA]</scope>
    <source>
        <strain evidence="3 4">IMI 384185</strain>
    </source>
</reference>
<gene>
    <name evidence="3" type="ORF">CPAR01_01158</name>
</gene>
<accession>A0ABQ9T7R5</accession>
<name>A0ABQ9T7R5_9PEZI</name>
<sequence length="189" mass="20414">MNPARSSGVLIAGDQAPPTPPVHEHAGSTPTPQTSERRQATEMADGKGSPLLGSIDVERQCGVPLPEGRRCGGSLACKRHSMSSKRAVAGRSAPYDQLLVTFTETIVQQDGAREGFHGGGVPQFRTRTFVLYYVELLQNRPAIFTPSIHVEEVARVGIAPADVEKLKKVTRRHFHIVCDATRQGGRHGS</sequence>
<dbReference type="RefSeq" id="XP_060356304.1">
    <property type="nucleotide sequence ID" value="XM_060485447.1"/>
</dbReference>
<dbReference type="InterPro" id="IPR037804">
    <property type="entry name" value="SGF73"/>
</dbReference>
<dbReference type="Pfam" id="PF08313">
    <property type="entry name" value="SCA7"/>
    <property type="match status" value="1"/>
</dbReference>
<keyword evidence="4" id="KW-1185">Reference proteome</keyword>